<dbReference type="Proteomes" id="UP001190926">
    <property type="component" value="Unassembled WGS sequence"/>
</dbReference>
<dbReference type="InterPro" id="IPR016972">
    <property type="entry name" value="UCP031279"/>
</dbReference>
<dbReference type="PANTHER" id="PTHR33526">
    <property type="entry name" value="OS07G0123800 PROTEIN"/>
    <property type="match status" value="1"/>
</dbReference>
<comment type="caution">
    <text evidence="1">The sequence shown here is derived from an EMBL/GenBank/DDBJ whole genome shotgun (WGS) entry which is preliminary data.</text>
</comment>
<evidence type="ECO:0000313" key="2">
    <source>
        <dbReference type="Proteomes" id="UP001190926"/>
    </source>
</evidence>
<protein>
    <submittedName>
        <fullName evidence="1">Uncharacterized protein</fullName>
    </submittedName>
</protein>
<proteinExistence type="predicted"/>
<organism evidence="1 2">
    <name type="scientific">Perilla frutescens var. hirtella</name>
    <name type="common">Perilla citriodora</name>
    <name type="synonym">Perilla setoyensis</name>
    <dbReference type="NCBI Taxonomy" id="608512"/>
    <lineage>
        <taxon>Eukaryota</taxon>
        <taxon>Viridiplantae</taxon>
        <taxon>Streptophyta</taxon>
        <taxon>Embryophyta</taxon>
        <taxon>Tracheophyta</taxon>
        <taxon>Spermatophyta</taxon>
        <taxon>Magnoliopsida</taxon>
        <taxon>eudicotyledons</taxon>
        <taxon>Gunneridae</taxon>
        <taxon>Pentapetalae</taxon>
        <taxon>asterids</taxon>
        <taxon>lamiids</taxon>
        <taxon>Lamiales</taxon>
        <taxon>Lamiaceae</taxon>
        <taxon>Nepetoideae</taxon>
        <taxon>Elsholtzieae</taxon>
        <taxon>Perilla</taxon>
    </lineage>
</organism>
<gene>
    <name evidence="1" type="ORF">C2S53_002843</name>
</gene>
<dbReference type="PANTHER" id="PTHR33526:SF4">
    <property type="entry name" value="OS07G0123800 PROTEIN"/>
    <property type="match status" value="1"/>
</dbReference>
<accession>A0AAD4J0J8</accession>
<dbReference type="EMBL" id="SDAM02000323">
    <property type="protein sequence ID" value="KAH6824433.1"/>
    <property type="molecule type" value="Genomic_DNA"/>
</dbReference>
<dbReference type="AlphaFoldDB" id="A0AAD4J0J8"/>
<evidence type="ECO:0000313" key="1">
    <source>
        <dbReference type="EMBL" id="KAH6824433.1"/>
    </source>
</evidence>
<keyword evidence="2" id="KW-1185">Reference proteome</keyword>
<sequence length="117" mass="12873">MMRSKRVGSQSKFMSYLKIPIRALARARDLYVQSLMAGGGHVSYGNAMGCPTPSLPRSMSVKSGFRSADEKFIIEPELRRSRSCGGGVSMARRSKTVAFGRIDEEKAFEFGEDDDGI</sequence>
<dbReference type="PIRSF" id="PIRSF031279">
    <property type="entry name" value="UCP031279"/>
    <property type="match status" value="1"/>
</dbReference>
<reference evidence="1 2" key="1">
    <citation type="journal article" date="2021" name="Nat. Commun.">
        <title>Incipient diploidization of the medicinal plant Perilla within 10,000 years.</title>
        <authorList>
            <person name="Zhang Y."/>
            <person name="Shen Q."/>
            <person name="Leng L."/>
            <person name="Zhang D."/>
            <person name="Chen S."/>
            <person name="Shi Y."/>
            <person name="Ning Z."/>
            <person name="Chen S."/>
        </authorList>
    </citation>
    <scope>NUCLEOTIDE SEQUENCE [LARGE SCALE GENOMIC DNA]</scope>
    <source>
        <strain evidence="2">cv. PC099</strain>
    </source>
</reference>
<name>A0AAD4J0J8_PERFH</name>